<comment type="cofactor">
    <cofactor evidence="10">
        <name>Zn(2+)</name>
        <dbReference type="ChEBI" id="CHEBI:29105"/>
    </cofactor>
</comment>
<keyword evidence="10" id="KW-0460">Magnesium</keyword>
<dbReference type="GO" id="GO:0005737">
    <property type="term" value="C:cytoplasm"/>
    <property type="evidence" value="ECO:0007669"/>
    <property type="project" value="UniProtKB-SubCell"/>
</dbReference>
<dbReference type="EMBL" id="JAEMWV010000004">
    <property type="protein sequence ID" value="MBN8251870.1"/>
    <property type="molecule type" value="Genomic_DNA"/>
</dbReference>
<evidence type="ECO:0000256" key="3">
    <source>
        <dbReference type="ARBA" id="ARBA00022723"/>
    </source>
</evidence>
<dbReference type="PIRSF" id="PIRSF004682">
    <property type="entry name" value="GmhB"/>
    <property type="match status" value="1"/>
</dbReference>
<feature type="site" description="Contributes to substrate recognition" evidence="9">
    <location>
        <position position="93"/>
    </location>
</feature>
<evidence type="ECO:0000256" key="10">
    <source>
        <dbReference type="PIRSR" id="PIRSR004682-4"/>
    </source>
</evidence>
<comment type="similarity">
    <text evidence="7">Belongs to the gmhB family.</text>
</comment>
<dbReference type="EC" id="3.1.3.-" evidence="7"/>
<feature type="active site" description="Nucleophile" evidence="8">
    <location>
        <position position="11"/>
    </location>
</feature>
<dbReference type="GO" id="GO:0046872">
    <property type="term" value="F:metal ion binding"/>
    <property type="evidence" value="ECO:0007669"/>
    <property type="project" value="UniProtKB-KW"/>
</dbReference>
<comment type="subcellular location">
    <subcellularLocation>
        <location evidence="1 7">Cytoplasm</location>
    </subcellularLocation>
</comment>
<feature type="active site" description="Proton donor" evidence="8">
    <location>
        <position position="13"/>
    </location>
</feature>
<feature type="site" description="Stabilizes the phosphoryl group" evidence="9">
    <location>
        <position position="94"/>
    </location>
</feature>
<evidence type="ECO:0000313" key="12">
    <source>
        <dbReference type="Proteomes" id="UP000664578"/>
    </source>
</evidence>
<dbReference type="PANTHER" id="PTHR42891">
    <property type="entry name" value="D-GLYCERO-BETA-D-MANNO-HEPTOSE-1,7-BISPHOSPHATE 7-PHOSPHATASE"/>
    <property type="match status" value="1"/>
</dbReference>
<dbReference type="InterPro" id="IPR004446">
    <property type="entry name" value="Heptose_bisP_phosphatase"/>
</dbReference>
<comment type="cofactor">
    <cofactor evidence="10">
        <name>Mg(2+)</name>
        <dbReference type="ChEBI" id="CHEBI:18420"/>
    </cofactor>
</comment>
<name>A0A8I1SNA4_9BACI</name>
<dbReference type="NCBIfam" id="TIGR01656">
    <property type="entry name" value="Histidinol-ppas"/>
    <property type="match status" value="1"/>
</dbReference>
<feature type="binding site" evidence="10">
    <location>
        <position position="92"/>
    </location>
    <ligand>
        <name>Zn(2+)</name>
        <dbReference type="ChEBI" id="CHEBI:29105"/>
    </ligand>
</feature>
<evidence type="ECO:0000313" key="11">
    <source>
        <dbReference type="EMBL" id="MBN8251870.1"/>
    </source>
</evidence>
<dbReference type="Pfam" id="PF13242">
    <property type="entry name" value="Hydrolase_like"/>
    <property type="match status" value="1"/>
</dbReference>
<feature type="binding site" evidence="10">
    <location>
        <position position="84"/>
    </location>
    <ligand>
        <name>Zn(2+)</name>
        <dbReference type="ChEBI" id="CHEBI:29105"/>
    </ligand>
</feature>
<keyword evidence="5 7" id="KW-0119">Carbohydrate metabolism</keyword>
<evidence type="ECO:0000256" key="6">
    <source>
        <dbReference type="ARBA" id="ARBA00031828"/>
    </source>
</evidence>
<keyword evidence="4 7" id="KW-0378">Hydrolase</keyword>
<dbReference type="InterPro" id="IPR036412">
    <property type="entry name" value="HAD-like_sf"/>
</dbReference>
<evidence type="ECO:0000256" key="1">
    <source>
        <dbReference type="ARBA" id="ARBA00004496"/>
    </source>
</evidence>
<proteinExistence type="inferred from homology"/>
<feature type="binding site" evidence="10">
    <location>
        <position position="11"/>
    </location>
    <ligand>
        <name>Mg(2+)</name>
        <dbReference type="ChEBI" id="CHEBI:18420"/>
    </ligand>
</feature>
<evidence type="ECO:0000256" key="2">
    <source>
        <dbReference type="ARBA" id="ARBA00022490"/>
    </source>
</evidence>
<dbReference type="Gene3D" id="3.40.50.1000">
    <property type="entry name" value="HAD superfamily/HAD-like"/>
    <property type="match status" value="1"/>
</dbReference>
<evidence type="ECO:0000256" key="8">
    <source>
        <dbReference type="PIRSR" id="PIRSR004682-1"/>
    </source>
</evidence>
<keyword evidence="2 7" id="KW-0963">Cytoplasm</keyword>
<dbReference type="NCBIfam" id="TIGR01662">
    <property type="entry name" value="HAD-SF-IIIA"/>
    <property type="match status" value="1"/>
</dbReference>
<evidence type="ECO:0000256" key="9">
    <source>
        <dbReference type="PIRSR" id="PIRSR004682-3"/>
    </source>
</evidence>
<reference evidence="11" key="1">
    <citation type="submission" date="2020-12" db="EMBL/GenBank/DDBJ databases">
        <title>PHA producing bacteria isolated from mangrove.</title>
        <authorList>
            <person name="Zheng W."/>
            <person name="Yu S."/>
            <person name="Huang Y."/>
        </authorList>
    </citation>
    <scope>NUCLEOTIDE SEQUENCE</scope>
    <source>
        <strain evidence="11">GN22-4</strain>
    </source>
</reference>
<keyword evidence="10" id="KW-0862">Zinc</keyword>
<dbReference type="InterPro" id="IPR006549">
    <property type="entry name" value="HAD-SF_hydro_IIIA"/>
</dbReference>
<accession>A0A8I1SNA4</accession>
<dbReference type="InterPro" id="IPR023214">
    <property type="entry name" value="HAD_sf"/>
</dbReference>
<feature type="binding site" evidence="10">
    <location>
        <position position="13"/>
    </location>
    <ligand>
        <name>Mg(2+)</name>
        <dbReference type="ChEBI" id="CHEBI:18420"/>
    </ligand>
</feature>
<organism evidence="11 12">
    <name type="scientific">Priestia flexa</name>
    <dbReference type="NCBI Taxonomy" id="86664"/>
    <lineage>
        <taxon>Bacteria</taxon>
        <taxon>Bacillati</taxon>
        <taxon>Bacillota</taxon>
        <taxon>Bacilli</taxon>
        <taxon>Bacillales</taxon>
        <taxon>Bacillaceae</taxon>
        <taxon>Priestia</taxon>
    </lineage>
</organism>
<evidence type="ECO:0000256" key="5">
    <source>
        <dbReference type="ARBA" id="ARBA00023277"/>
    </source>
</evidence>
<dbReference type="Proteomes" id="UP000664578">
    <property type="component" value="Unassembled WGS sequence"/>
</dbReference>
<feature type="binding site" evidence="10">
    <location>
        <position position="119"/>
    </location>
    <ligand>
        <name>Mg(2+)</name>
        <dbReference type="ChEBI" id="CHEBI:18420"/>
    </ligand>
</feature>
<protein>
    <recommendedName>
        <fullName evidence="6 7">D,D-heptose 1,7-bisphosphate phosphatase</fullName>
        <ecNumber evidence="7">3.1.3.-</ecNumber>
    </recommendedName>
</protein>
<dbReference type="NCBIfam" id="NF005264">
    <property type="entry name" value="PRK06769.1"/>
    <property type="match status" value="1"/>
</dbReference>
<dbReference type="AlphaFoldDB" id="A0A8I1SNA4"/>
<feature type="binding site" evidence="10">
    <location>
        <position position="82"/>
    </location>
    <ligand>
        <name>Zn(2+)</name>
        <dbReference type="ChEBI" id="CHEBI:29105"/>
    </ligand>
</feature>
<feature type="binding site" evidence="10">
    <location>
        <position position="90"/>
    </location>
    <ligand>
        <name>Zn(2+)</name>
        <dbReference type="ChEBI" id="CHEBI:29105"/>
    </ligand>
</feature>
<dbReference type="RefSeq" id="WP_206782550.1">
    <property type="nucleotide sequence ID" value="NZ_JAEMWV010000004.1"/>
</dbReference>
<comment type="caution">
    <text evidence="11">The sequence shown here is derived from an EMBL/GenBank/DDBJ whole genome shotgun (WGS) entry which is preliminary data.</text>
</comment>
<gene>
    <name evidence="11" type="ORF">JF537_09780</name>
</gene>
<dbReference type="GO" id="GO:0016791">
    <property type="term" value="F:phosphatase activity"/>
    <property type="evidence" value="ECO:0007669"/>
    <property type="project" value="InterPro"/>
</dbReference>
<evidence type="ECO:0000256" key="4">
    <source>
        <dbReference type="ARBA" id="ARBA00022801"/>
    </source>
</evidence>
<evidence type="ECO:0000256" key="7">
    <source>
        <dbReference type="PIRNR" id="PIRNR004682"/>
    </source>
</evidence>
<feature type="site" description="Stabilizes the phosphoryl group" evidence="9">
    <location>
        <position position="52"/>
    </location>
</feature>
<keyword evidence="3 10" id="KW-0479">Metal-binding</keyword>
<dbReference type="PANTHER" id="PTHR42891:SF1">
    <property type="entry name" value="D-GLYCERO-BETA-D-MANNO-HEPTOSE-1,7-BISPHOSPHATE 7-PHOSPHATASE"/>
    <property type="match status" value="1"/>
</dbReference>
<sequence length="175" mass="19377">MASCIQAVFIDRDGTIGGDDTVHYPKDFTLFSFSLKTIHLLKEHNIKLFAFTNQPGISSGEATKNEFINELTSFGFDDFCICPHHHTAGCTCRKPSIGMLIEAARKHQLDLSKCVIIGDRWTDIEAGRKVGATTILVQTGAGKKALAENKHEQTKNFPHYIATNLEEAGKWLLKA</sequence>
<dbReference type="InterPro" id="IPR006543">
    <property type="entry name" value="Histidinol-phos"/>
</dbReference>
<dbReference type="GO" id="GO:0005975">
    <property type="term" value="P:carbohydrate metabolic process"/>
    <property type="evidence" value="ECO:0007669"/>
    <property type="project" value="InterPro"/>
</dbReference>
<dbReference type="SUPFAM" id="SSF56784">
    <property type="entry name" value="HAD-like"/>
    <property type="match status" value="1"/>
</dbReference>